<comment type="function">
    <text evidence="9">Converts cobyric acid to cobinamide by the addition of aminopropanol on the F carboxylic group.</text>
</comment>
<evidence type="ECO:0000313" key="11">
    <source>
        <dbReference type="Proteomes" id="UP000255234"/>
    </source>
</evidence>
<dbReference type="NCBIfam" id="NF002281">
    <property type="entry name" value="PRK01209.2-5"/>
    <property type="match status" value="1"/>
</dbReference>
<reference evidence="10 11" key="1">
    <citation type="submission" date="2018-06" db="EMBL/GenBank/DDBJ databases">
        <authorList>
            <consortium name="Pathogen Informatics"/>
            <person name="Doyle S."/>
        </authorList>
    </citation>
    <scope>NUCLEOTIDE SEQUENCE [LARGE SCALE GENOMIC DNA]</scope>
    <source>
        <strain evidence="10 11">NCTC10571</strain>
    </source>
</reference>
<feature type="transmembrane region" description="Helical" evidence="9">
    <location>
        <begin position="299"/>
        <end position="318"/>
    </location>
</feature>
<dbReference type="UniPathway" id="UPA00148"/>
<feature type="transmembrane region" description="Helical" evidence="9">
    <location>
        <begin position="159"/>
        <end position="177"/>
    </location>
</feature>
<evidence type="ECO:0000256" key="1">
    <source>
        <dbReference type="ARBA" id="ARBA00004651"/>
    </source>
</evidence>
<dbReference type="HAMAP" id="MF_00024">
    <property type="entry name" value="CobD_CbiB"/>
    <property type="match status" value="1"/>
</dbReference>
<keyword evidence="8 9" id="KW-0472">Membrane</keyword>
<organism evidence="10 11">
    <name type="scientific">Megamonas hypermegale</name>
    <dbReference type="NCBI Taxonomy" id="158847"/>
    <lineage>
        <taxon>Bacteria</taxon>
        <taxon>Bacillati</taxon>
        <taxon>Bacillota</taxon>
        <taxon>Negativicutes</taxon>
        <taxon>Selenomonadales</taxon>
        <taxon>Selenomonadaceae</taxon>
        <taxon>Megamonas</taxon>
    </lineage>
</organism>
<keyword evidence="5 9" id="KW-0169">Cobalamin biosynthesis</keyword>
<evidence type="ECO:0000256" key="2">
    <source>
        <dbReference type="ARBA" id="ARBA00004953"/>
    </source>
</evidence>
<feature type="transmembrane region" description="Helical" evidence="9">
    <location>
        <begin position="56"/>
        <end position="77"/>
    </location>
</feature>
<dbReference type="Pfam" id="PF03186">
    <property type="entry name" value="CobD_Cbib"/>
    <property type="match status" value="1"/>
</dbReference>
<dbReference type="RefSeq" id="WP_115152280.1">
    <property type="nucleotide sequence ID" value="NZ_UGPP01000001.1"/>
</dbReference>
<dbReference type="InterPro" id="IPR004485">
    <property type="entry name" value="Cobalamin_biosynth_CobD/CbiB"/>
</dbReference>
<evidence type="ECO:0000256" key="4">
    <source>
        <dbReference type="ARBA" id="ARBA00022475"/>
    </source>
</evidence>
<protein>
    <recommendedName>
        <fullName evidence="9">Cobalamin biosynthesis protein CobD</fullName>
    </recommendedName>
</protein>
<keyword evidence="6 9" id="KW-0812">Transmembrane</keyword>
<dbReference type="Proteomes" id="UP000255234">
    <property type="component" value="Unassembled WGS sequence"/>
</dbReference>
<dbReference type="NCBIfam" id="TIGR00380">
    <property type="entry name" value="cobal_cbiB"/>
    <property type="match status" value="1"/>
</dbReference>
<comment type="subcellular location">
    <subcellularLocation>
        <location evidence="1 9">Cell membrane</location>
        <topology evidence="1 9">Multi-pass membrane protein</topology>
    </subcellularLocation>
</comment>
<proteinExistence type="inferred from homology"/>
<evidence type="ECO:0000313" key="10">
    <source>
        <dbReference type="EMBL" id="STY72242.1"/>
    </source>
</evidence>
<evidence type="ECO:0000256" key="8">
    <source>
        <dbReference type="ARBA" id="ARBA00023136"/>
    </source>
</evidence>
<evidence type="ECO:0000256" key="3">
    <source>
        <dbReference type="ARBA" id="ARBA00006263"/>
    </source>
</evidence>
<name>A0A378NV43_9FIRM</name>
<comment type="similarity">
    <text evidence="3 9">Belongs to the CobD/CbiB family.</text>
</comment>
<dbReference type="STRING" id="1122216.GCA_000423385_02029"/>
<accession>A0A378NV43</accession>
<evidence type="ECO:0000256" key="9">
    <source>
        <dbReference type="HAMAP-Rule" id="MF_00024"/>
    </source>
</evidence>
<dbReference type="PANTHER" id="PTHR34308">
    <property type="entry name" value="COBALAMIN BIOSYNTHESIS PROTEIN CBIB"/>
    <property type="match status" value="1"/>
</dbReference>
<dbReference type="EMBL" id="UGPP01000001">
    <property type="protein sequence ID" value="STY72242.1"/>
    <property type="molecule type" value="Genomic_DNA"/>
</dbReference>
<evidence type="ECO:0000256" key="6">
    <source>
        <dbReference type="ARBA" id="ARBA00022692"/>
    </source>
</evidence>
<comment type="caution">
    <text evidence="9">Lacks conserved residue(s) required for the propagation of feature annotation.</text>
</comment>
<comment type="pathway">
    <text evidence="2 9">Cofactor biosynthesis; adenosylcobalamin biosynthesis.</text>
</comment>
<dbReference type="GO" id="GO:0048472">
    <property type="term" value="F:threonine-phosphate decarboxylase activity"/>
    <property type="evidence" value="ECO:0007669"/>
    <property type="project" value="InterPro"/>
</dbReference>
<dbReference type="GO" id="GO:0015420">
    <property type="term" value="F:ABC-type vitamin B12 transporter activity"/>
    <property type="evidence" value="ECO:0007669"/>
    <property type="project" value="UniProtKB-UniRule"/>
</dbReference>
<keyword evidence="4 9" id="KW-1003">Cell membrane</keyword>
<evidence type="ECO:0000256" key="5">
    <source>
        <dbReference type="ARBA" id="ARBA00022573"/>
    </source>
</evidence>
<dbReference type="GO" id="GO:0005886">
    <property type="term" value="C:plasma membrane"/>
    <property type="evidence" value="ECO:0007669"/>
    <property type="project" value="UniProtKB-SubCell"/>
</dbReference>
<feature type="transmembrane region" description="Helical" evidence="9">
    <location>
        <begin position="84"/>
        <end position="100"/>
    </location>
</feature>
<dbReference type="PANTHER" id="PTHR34308:SF1">
    <property type="entry name" value="COBALAMIN BIOSYNTHESIS PROTEIN CBIB"/>
    <property type="match status" value="1"/>
</dbReference>
<keyword evidence="7 9" id="KW-1133">Transmembrane helix</keyword>
<dbReference type="AlphaFoldDB" id="A0A378NV43"/>
<gene>
    <name evidence="9" type="primary">cobD</name>
    <name evidence="10" type="ORF">NCTC10571_02433</name>
</gene>
<evidence type="ECO:0000256" key="7">
    <source>
        <dbReference type="ARBA" id="ARBA00022989"/>
    </source>
</evidence>
<dbReference type="GO" id="GO:0009236">
    <property type="term" value="P:cobalamin biosynthetic process"/>
    <property type="evidence" value="ECO:0007669"/>
    <property type="project" value="UniProtKB-UniRule"/>
</dbReference>
<sequence>MEIALIAFLAFVIDCIIGDPNSKYHPVALMGKLIDILDKLLRKDNATEPTKLVCGFILVAILLCFSYGITYGIITLLDIFNCPSWLNIFIQAVILSFMISPKSLAKAGKDIYDELINHNLDEARKKVNYIVSRDANRMNEQDITRATVETVAENIVDGIISPLFYFFIGGLPLAVLYRMSNTMDAMIGYKNDKYLYFGRTAARIDDVLNFIPARITGLLLIIVAFYSKLNAKGALKMMMRDAKKHPSPNGGYTEATVAGALDIRLGGINYYFGRQSFRAYMGEAINELNARHIQQTIKLMYNVSTLFLIIMCIGYIVITKYQELSL</sequence>